<protein>
    <recommendedName>
        <fullName evidence="3">O-succinylhomoserine sulfhydrylase</fullName>
        <shortName evidence="3">OSH sulfhydrylase</shortName>
        <shortName evidence="3">OSHS sulfhydrylase</shortName>
        <ecNumber evidence="3">2.5.1.-</ecNumber>
    </recommendedName>
</protein>
<evidence type="ECO:0000256" key="4">
    <source>
        <dbReference type="RuleBase" id="RU362118"/>
    </source>
</evidence>
<dbReference type="PANTHER" id="PTHR11808:SF80">
    <property type="entry name" value="CYSTATHIONINE GAMMA-LYASE"/>
    <property type="match status" value="1"/>
</dbReference>
<keyword evidence="2 3" id="KW-0663">Pyridoxal phosphate</keyword>
<dbReference type="RefSeq" id="WP_306703654.1">
    <property type="nucleotide sequence ID" value="NZ_JAUJFI010000006.1"/>
</dbReference>
<dbReference type="InterPro" id="IPR000277">
    <property type="entry name" value="Cys/Met-Metab_PyrdxlP-dep_enz"/>
</dbReference>
<evidence type="ECO:0000256" key="2">
    <source>
        <dbReference type="ARBA" id="ARBA00022898"/>
    </source>
</evidence>
<dbReference type="Pfam" id="PF01053">
    <property type="entry name" value="Cys_Met_Meta_PP"/>
    <property type="match status" value="1"/>
</dbReference>
<dbReference type="CDD" id="cd00614">
    <property type="entry name" value="CGS_like"/>
    <property type="match status" value="1"/>
</dbReference>
<dbReference type="EMBL" id="JAUJFI010000006">
    <property type="protein sequence ID" value="MDQ2101645.1"/>
    <property type="molecule type" value="Genomic_DNA"/>
</dbReference>
<keyword evidence="3" id="KW-0028">Amino-acid biosynthesis</keyword>
<comment type="subunit">
    <text evidence="3">Homotetramer.</text>
</comment>
<keyword evidence="3" id="KW-0486">Methionine biosynthesis</keyword>
<sequence>MARTDHRNPNVAGLRPRSRLVHGGVRRSSFDETCEALYQTSGFVYGSAEEAEHAFANDGARHVYSRFRNPTTAMFEDRLCEYEGAAWAYATTSGMAAVHAALWSNLRTGDRIVAPRSLFISCYWVIKELSARFGVEAVFVDGTDLSQWEEALSKPTKAVFLETPSNPGLEVVDLRAVSELAHKAGAKVVVDNAFATPVLQRPFEMGADVVVYSATKHIDGQGRCLGGIILTNDKQYGAEVIHPYLRHTGPTISPFNAWLLLKGLETLELRVSAQSASALTVAEFLEGHAKVERVLYPGLPSHPQHDLVRSQMTGGGTMLSIFLKGGKQEAFAALNDLRMVMISNNLGDSKSLVTHPDTTTHAKLTPEEKAAANITPNLLRLSVGLEDAQDIVEDLDRALASL</sequence>
<dbReference type="InterPro" id="IPR015422">
    <property type="entry name" value="PyrdxlP-dep_Trfase_small"/>
</dbReference>
<comment type="cofactor">
    <cofactor evidence="1 3 4">
        <name>pyridoxal 5'-phosphate</name>
        <dbReference type="ChEBI" id="CHEBI:597326"/>
    </cofactor>
</comment>
<comment type="function">
    <text evidence="3">Catalyzes the formation of L-homocysteine from O-succinyl-L-homoserine (OSHS) and hydrogen sulfide.</text>
</comment>
<dbReference type="Gene3D" id="3.40.640.10">
    <property type="entry name" value="Type I PLP-dependent aspartate aminotransferase-like (Major domain)"/>
    <property type="match status" value="1"/>
</dbReference>
<evidence type="ECO:0000313" key="6">
    <source>
        <dbReference type="Proteomes" id="UP001227317"/>
    </source>
</evidence>
<dbReference type="InterPro" id="IPR006234">
    <property type="entry name" value="O-succ-hSer_sulfhydrylase"/>
</dbReference>
<comment type="caution">
    <text evidence="5">The sequence shown here is derived from an EMBL/GenBank/DDBJ whole genome shotgun (WGS) entry which is preliminary data.</text>
</comment>
<evidence type="ECO:0000313" key="5">
    <source>
        <dbReference type="EMBL" id="MDQ2101645.1"/>
    </source>
</evidence>
<dbReference type="EC" id="2.5.1.-" evidence="3"/>
<dbReference type="HAMAP" id="MF_02056">
    <property type="entry name" value="MetZ"/>
    <property type="match status" value="1"/>
</dbReference>
<name>A0ABU0WBT3_9PROT</name>
<dbReference type="SUPFAM" id="SSF53383">
    <property type="entry name" value="PLP-dependent transferases"/>
    <property type="match status" value="1"/>
</dbReference>
<evidence type="ECO:0000256" key="3">
    <source>
        <dbReference type="HAMAP-Rule" id="MF_02056"/>
    </source>
</evidence>
<dbReference type="NCBIfam" id="TIGR01325">
    <property type="entry name" value="O_suc_HS_sulf"/>
    <property type="match status" value="1"/>
</dbReference>
<dbReference type="InterPro" id="IPR015424">
    <property type="entry name" value="PyrdxlP-dep_Trfase"/>
</dbReference>
<reference evidence="5 6" key="1">
    <citation type="submission" date="2023-06" db="EMBL/GenBank/DDBJ databases">
        <title>Azospirillum isscasensis sp.nov, a bacterium isolated from rhizosphere soil of rice.</title>
        <authorList>
            <person name="Wang H."/>
        </authorList>
    </citation>
    <scope>NUCLEOTIDE SEQUENCE [LARGE SCALE GENOMIC DNA]</scope>
    <source>
        <strain evidence="5 6">C340-1</strain>
    </source>
</reference>
<comment type="catalytic activity">
    <reaction evidence="3">
        <text>O-succinyl-L-homoserine + hydrogen sulfide = L-homocysteine + succinate</text>
        <dbReference type="Rhea" id="RHEA:27826"/>
        <dbReference type="ChEBI" id="CHEBI:29919"/>
        <dbReference type="ChEBI" id="CHEBI:30031"/>
        <dbReference type="ChEBI" id="CHEBI:57661"/>
        <dbReference type="ChEBI" id="CHEBI:58199"/>
    </reaction>
</comment>
<comment type="pathway">
    <text evidence="3">Amino-acid biosynthesis; L-methionine biosynthesis via de novo pathway; L-homocysteine from O-succinyl-L-homoserine: step 1/1.</text>
</comment>
<accession>A0ABU0WBT3</accession>
<organism evidence="5 6">
    <name type="scientific">Azospirillum isscasi</name>
    <dbReference type="NCBI Taxonomy" id="3053926"/>
    <lineage>
        <taxon>Bacteria</taxon>
        <taxon>Pseudomonadati</taxon>
        <taxon>Pseudomonadota</taxon>
        <taxon>Alphaproteobacteria</taxon>
        <taxon>Rhodospirillales</taxon>
        <taxon>Azospirillaceae</taxon>
        <taxon>Azospirillum</taxon>
    </lineage>
</organism>
<dbReference type="PIRSF" id="PIRSF001434">
    <property type="entry name" value="CGS"/>
    <property type="match status" value="1"/>
</dbReference>
<evidence type="ECO:0000256" key="1">
    <source>
        <dbReference type="ARBA" id="ARBA00001933"/>
    </source>
</evidence>
<keyword evidence="6" id="KW-1185">Reference proteome</keyword>
<dbReference type="Gene3D" id="3.90.1150.10">
    <property type="entry name" value="Aspartate Aminotransferase, domain 1"/>
    <property type="match status" value="1"/>
</dbReference>
<feature type="modified residue" description="N6-(pyridoxal phosphate)lysine" evidence="3">
    <location>
        <position position="216"/>
    </location>
</feature>
<dbReference type="InterPro" id="IPR015421">
    <property type="entry name" value="PyrdxlP-dep_Trfase_major"/>
</dbReference>
<dbReference type="PANTHER" id="PTHR11808">
    <property type="entry name" value="TRANS-SULFURATION ENZYME FAMILY MEMBER"/>
    <property type="match status" value="1"/>
</dbReference>
<keyword evidence="3" id="KW-0808">Transferase</keyword>
<gene>
    <name evidence="3 5" type="primary">metZ</name>
    <name evidence="5" type="ORF">QSG27_02945</name>
</gene>
<comment type="similarity">
    <text evidence="3">Belongs to the trans-sulfuration enzymes family. MetZ subfamily.</text>
</comment>
<proteinExistence type="inferred from homology"/>
<dbReference type="Proteomes" id="UP001227317">
    <property type="component" value="Unassembled WGS sequence"/>
</dbReference>